<evidence type="ECO:0000256" key="3">
    <source>
        <dbReference type="SAM" id="Coils"/>
    </source>
</evidence>
<feature type="region of interest" description="Disordered" evidence="4">
    <location>
        <begin position="703"/>
        <end position="730"/>
    </location>
</feature>
<comment type="caution">
    <text evidence="5">The sequence shown here is derived from an EMBL/GenBank/DDBJ whole genome shotgun (WGS) entry which is preliminary data.</text>
</comment>
<feature type="region of interest" description="Disordered" evidence="4">
    <location>
        <begin position="768"/>
        <end position="800"/>
    </location>
</feature>
<name>A0A835PCG1_VANPL</name>
<feature type="coiled-coil region" evidence="3">
    <location>
        <begin position="246"/>
        <end position="304"/>
    </location>
</feature>
<dbReference type="Proteomes" id="UP000639772">
    <property type="component" value="Unassembled WGS sequence"/>
</dbReference>
<feature type="coiled-coil region" evidence="3">
    <location>
        <begin position="551"/>
        <end position="627"/>
    </location>
</feature>
<protein>
    <submittedName>
        <fullName evidence="5">Uncharacterized protein</fullName>
    </submittedName>
</protein>
<accession>A0A835PCG1</accession>
<feature type="region of interest" description="Disordered" evidence="4">
    <location>
        <begin position="1"/>
        <end position="82"/>
    </location>
</feature>
<organism evidence="5 6">
    <name type="scientific">Vanilla planifolia</name>
    <name type="common">Vanilla</name>
    <dbReference type="NCBI Taxonomy" id="51239"/>
    <lineage>
        <taxon>Eukaryota</taxon>
        <taxon>Viridiplantae</taxon>
        <taxon>Streptophyta</taxon>
        <taxon>Embryophyta</taxon>
        <taxon>Tracheophyta</taxon>
        <taxon>Spermatophyta</taxon>
        <taxon>Magnoliopsida</taxon>
        <taxon>Liliopsida</taxon>
        <taxon>Asparagales</taxon>
        <taxon>Orchidaceae</taxon>
        <taxon>Vanilloideae</taxon>
        <taxon>Vanilleae</taxon>
        <taxon>Vanilla</taxon>
    </lineage>
</organism>
<feature type="coiled-coil region" evidence="3">
    <location>
        <begin position="487"/>
        <end position="514"/>
    </location>
</feature>
<keyword evidence="2 3" id="KW-0175">Coiled coil</keyword>
<feature type="compositionally biased region" description="Acidic residues" evidence="4">
    <location>
        <begin position="714"/>
        <end position="723"/>
    </location>
</feature>
<reference evidence="5 6" key="1">
    <citation type="journal article" date="2020" name="Nat. Food">
        <title>A phased Vanilla planifolia genome enables genetic improvement of flavour and production.</title>
        <authorList>
            <person name="Hasing T."/>
            <person name="Tang H."/>
            <person name="Brym M."/>
            <person name="Khazi F."/>
            <person name="Huang T."/>
            <person name="Chambers A.H."/>
        </authorList>
    </citation>
    <scope>NUCLEOTIDE SEQUENCE [LARGE SCALE GENOMIC DNA]</scope>
    <source>
        <tissue evidence="5">Leaf</tissue>
    </source>
</reference>
<feature type="compositionally biased region" description="Polar residues" evidence="4">
    <location>
        <begin position="39"/>
        <end position="48"/>
    </location>
</feature>
<evidence type="ECO:0000313" key="6">
    <source>
        <dbReference type="Proteomes" id="UP000639772"/>
    </source>
</evidence>
<dbReference type="EMBL" id="JADCNM010000159">
    <property type="protein sequence ID" value="KAG0449850.1"/>
    <property type="molecule type" value="Genomic_DNA"/>
</dbReference>
<dbReference type="AlphaFoldDB" id="A0A835PCG1"/>
<feature type="coiled-coil region" evidence="3">
    <location>
        <begin position="83"/>
        <end position="181"/>
    </location>
</feature>
<feature type="compositionally biased region" description="Low complexity" evidence="4">
    <location>
        <begin position="775"/>
        <end position="796"/>
    </location>
</feature>
<dbReference type="PANTHER" id="PTHR23160:SF20">
    <property type="entry name" value="OS02G0439200 PROTEIN"/>
    <property type="match status" value="1"/>
</dbReference>
<evidence type="ECO:0000256" key="1">
    <source>
        <dbReference type="ARBA" id="ARBA00005485"/>
    </source>
</evidence>
<dbReference type="InterPro" id="IPR008545">
    <property type="entry name" value="Web"/>
</dbReference>
<comment type="similarity">
    <text evidence="1">Belongs to the WEB family.</text>
</comment>
<dbReference type="Gene3D" id="1.20.5.340">
    <property type="match status" value="1"/>
</dbReference>
<feature type="compositionally biased region" description="Basic and acidic residues" evidence="4">
    <location>
        <begin position="49"/>
        <end position="67"/>
    </location>
</feature>
<feature type="coiled-coil region" evidence="3">
    <location>
        <begin position="340"/>
        <end position="458"/>
    </location>
</feature>
<evidence type="ECO:0000256" key="4">
    <source>
        <dbReference type="SAM" id="MobiDB-lite"/>
    </source>
</evidence>
<gene>
    <name evidence="5" type="ORF">HPP92_027067</name>
</gene>
<sequence>MLSSKSKSGLLETSTNRNTLATPRGSKTGRSGAAKVDTETSPQQSSRLSVDRSPRSSDSKPVAERRSSKISTAPDKQPRIVKGSEVQVQLASVQEELKKVKERLTFEETEKARLLGELSDTKKAMEEVSDKLGEALLAQKKAEERSELDKFRADELEQSAIEAAQRREEEWSKELEDARNQREADADALLTATHELEKVRLELAMTTDAKNAALSHADDAVKIAEVNAHKVEILSGEINRLKSLFDSNLEKKANETEELIKKLDSEAENLKLELEKAKGAQKSLVEMEALVKELKIELTETKKAESDAVDLVNEWKMKVELLESQLEEGNLSEKALLDSLDSLTKKLEENKSALDDAQSEVGSLRGKVEALELEIDRHEVELEESNHQLDLTKKEVLEAEKSVQVLNLEIRRLEEEKAQALNNEMLAASNVESLTKENNKLAMELKTTREDSEKAKKAMEGLTSALHEVSTETRDLQERFLVKQEEVEISNAEVEKLRIALKNTQEKYEVMLDEAKYEIACLKKAVGKCETELESSRSEWFEKELQLTAAIKNLEDDIISVKSEMDKTLEMNKQIKEETKAAEEEAKTLHDKLRKTESELIAASKSVEEAKEEITCLKTRLLDNENELQSITQENDDLRIHETAASKKIKELTELLAEFSIIKNENIVDIRGNASHRDDGELSISEKEYDILPKTVQVVEDKVTKPKAGSSESLSEESQEVFAEDMKPKDHVLENTSYEIPTKTEQLVCEGRETMESADDELLLKIENNYLDQTNGENGENGNTSPTKQQQQQQLQKQKKALLRKFGSMLKKKKGNTK</sequence>
<evidence type="ECO:0000313" key="5">
    <source>
        <dbReference type="EMBL" id="KAG0449850.1"/>
    </source>
</evidence>
<feature type="compositionally biased region" description="Polar residues" evidence="4">
    <location>
        <begin position="1"/>
        <end position="21"/>
    </location>
</feature>
<dbReference type="PANTHER" id="PTHR23160">
    <property type="entry name" value="SYNAPTONEMAL COMPLEX PROTEIN-RELATED"/>
    <property type="match status" value="1"/>
</dbReference>
<dbReference type="GO" id="GO:0007131">
    <property type="term" value="P:reciprocal meiotic recombination"/>
    <property type="evidence" value="ECO:0007669"/>
    <property type="project" value="TreeGrafter"/>
</dbReference>
<evidence type="ECO:0000256" key="2">
    <source>
        <dbReference type="ARBA" id="ARBA00023054"/>
    </source>
</evidence>
<dbReference type="OrthoDB" id="6350175at2759"/>
<proteinExistence type="inferred from homology"/>
<dbReference type="Pfam" id="PF05701">
    <property type="entry name" value="WEMBL"/>
    <property type="match status" value="1"/>
</dbReference>